<feature type="signal peptide" evidence="1">
    <location>
        <begin position="1"/>
        <end position="22"/>
    </location>
</feature>
<sequence>MNTLRFAGSIFISLLMACVCHAEEKASAVNYAVSVLKMPRIKARYNEIVIEQVIINKSKNISDAQARKITKALKKFSQKFYEDAKDCYDPSMSGPWGFKAKLDQINYIDNTVSVVFATDAVCSGSPELNKEAKVFSTLSGDEITIKELVQKFVPTLLESGATIRDGRLKLGADAAEKLMDENKFQLDSNTKEFCESYLKRISYSVWFKDNNLKLQPLFSHPDSVCQKEYAIQFK</sequence>
<accession>A0ABW0M7G2</accession>
<comment type="caution">
    <text evidence="2">The sequence shown here is derived from an EMBL/GenBank/DDBJ whole genome shotgun (WGS) entry which is preliminary data.</text>
</comment>
<reference evidence="3" key="1">
    <citation type="journal article" date="2019" name="Int. J. Syst. Evol. Microbiol.">
        <title>The Global Catalogue of Microorganisms (GCM) 10K type strain sequencing project: providing services to taxonomists for standard genome sequencing and annotation.</title>
        <authorList>
            <consortium name="The Broad Institute Genomics Platform"/>
            <consortium name="The Broad Institute Genome Sequencing Center for Infectious Disease"/>
            <person name="Wu L."/>
            <person name="Ma J."/>
        </authorList>
    </citation>
    <scope>NUCLEOTIDE SEQUENCE [LARGE SCALE GENOMIC DNA]</scope>
    <source>
        <strain evidence="3">JCM 17066</strain>
    </source>
</reference>
<evidence type="ECO:0000313" key="3">
    <source>
        <dbReference type="Proteomes" id="UP001596045"/>
    </source>
</evidence>
<keyword evidence="1" id="KW-0732">Signal</keyword>
<proteinExistence type="predicted"/>
<organism evidence="2 3">
    <name type="scientific">Paraherbaspirillum soli</name>
    <dbReference type="NCBI Taxonomy" id="631222"/>
    <lineage>
        <taxon>Bacteria</taxon>
        <taxon>Pseudomonadati</taxon>
        <taxon>Pseudomonadota</taxon>
        <taxon>Betaproteobacteria</taxon>
        <taxon>Burkholderiales</taxon>
        <taxon>Oxalobacteraceae</taxon>
        <taxon>Paraherbaspirillum</taxon>
    </lineage>
</organism>
<name>A0ABW0M7G2_9BURK</name>
<dbReference type="EMBL" id="JBHSMT010000013">
    <property type="protein sequence ID" value="MFC5474134.1"/>
    <property type="molecule type" value="Genomic_DNA"/>
</dbReference>
<evidence type="ECO:0000313" key="2">
    <source>
        <dbReference type="EMBL" id="MFC5474134.1"/>
    </source>
</evidence>
<gene>
    <name evidence="2" type="ORF">ACFPM8_09190</name>
</gene>
<protein>
    <submittedName>
        <fullName evidence="2">Uncharacterized protein</fullName>
    </submittedName>
</protein>
<keyword evidence="3" id="KW-1185">Reference proteome</keyword>
<evidence type="ECO:0000256" key="1">
    <source>
        <dbReference type="SAM" id="SignalP"/>
    </source>
</evidence>
<dbReference type="PROSITE" id="PS51257">
    <property type="entry name" value="PROKAR_LIPOPROTEIN"/>
    <property type="match status" value="1"/>
</dbReference>
<dbReference type="RefSeq" id="WP_378997201.1">
    <property type="nucleotide sequence ID" value="NZ_JBHSMT010000013.1"/>
</dbReference>
<feature type="chain" id="PRO_5045928130" evidence="1">
    <location>
        <begin position="23"/>
        <end position="234"/>
    </location>
</feature>
<dbReference type="Proteomes" id="UP001596045">
    <property type="component" value="Unassembled WGS sequence"/>
</dbReference>